<dbReference type="Proteomes" id="UP000255087">
    <property type="component" value="Unassembled WGS sequence"/>
</dbReference>
<dbReference type="InterPro" id="IPR025016">
    <property type="entry name" value="DUF3955"/>
</dbReference>
<sequence>MVKKLSLFIFTLFGLTGLGCFISKALAGSYIDEDGVLHEPFFLIPLGYLFLLVALIALITFLIAKYKERDRFKL</sequence>
<proteinExistence type="predicted"/>
<organism evidence="3 4">
    <name type="scientific">Yersinia pseudotuberculosis</name>
    <dbReference type="NCBI Taxonomy" id="633"/>
    <lineage>
        <taxon>Bacteria</taxon>
        <taxon>Pseudomonadati</taxon>
        <taxon>Pseudomonadota</taxon>
        <taxon>Gammaproteobacteria</taxon>
        <taxon>Enterobacterales</taxon>
        <taxon>Yersiniaceae</taxon>
        <taxon>Yersinia</taxon>
    </lineage>
</organism>
<accession>A0A380Q8B7</accession>
<keyword evidence="1" id="KW-0812">Transmembrane</keyword>
<protein>
    <recommendedName>
        <fullName evidence="2">DUF3955 domain-containing protein</fullName>
    </recommendedName>
</protein>
<dbReference type="AlphaFoldDB" id="A0A380Q8B7"/>
<dbReference type="RefSeq" id="WP_106440853.1">
    <property type="nucleotide sequence ID" value="NZ_CPWG01000030.1"/>
</dbReference>
<evidence type="ECO:0000256" key="1">
    <source>
        <dbReference type="SAM" id="Phobius"/>
    </source>
</evidence>
<dbReference type="PROSITE" id="PS51257">
    <property type="entry name" value="PROKAR_LIPOPROTEIN"/>
    <property type="match status" value="1"/>
</dbReference>
<name>A0A380Q8B7_YERPU</name>
<reference evidence="3 4" key="1">
    <citation type="submission" date="2018-06" db="EMBL/GenBank/DDBJ databases">
        <authorList>
            <consortium name="Pathogen Informatics"/>
            <person name="Doyle S."/>
        </authorList>
    </citation>
    <scope>NUCLEOTIDE SEQUENCE [LARGE SCALE GENOMIC DNA]</scope>
    <source>
        <strain evidence="3 4">NCTC8580</strain>
    </source>
</reference>
<keyword evidence="1" id="KW-1133">Transmembrane helix</keyword>
<gene>
    <name evidence="3" type="ORF">NCTC8580_01978</name>
</gene>
<evidence type="ECO:0000259" key="2">
    <source>
        <dbReference type="Pfam" id="PF13127"/>
    </source>
</evidence>
<dbReference type="Pfam" id="PF13127">
    <property type="entry name" value="DUF3955"/>
    <property type="match status" value="1"/>
</dbReference>
<evidence type="ECO:0000313" key="4">
    <source>
        <dbReference type="Proteomes" id="UP000255087"/>
    </source>
</evidence>
<feature type="transmembrane region" description="Helical" evidence="1">
    <location>
        <begin position="43"/>
        <end position="64"/>
    </location>
</feature>
<feature type="domain" description="DUF3955" evidence="2">
    <location>
        <begin position="9"/>
        <end position="63"/>
    </location>
</feature>
<keyword evidence="1" id="KW-0472">Membrane</keyword>
<dbReference type="EMBL" id="UHJC01000001">
    <property type="protein sequence ID" value="SUP82131.1"/>
    <property type="molecule type" value="Genomic_DNA"/>
</dbReference>
<evidence type="ECO:0000313" key="3">
    <source>
        <dbReference type="EMBL" id="SUP82131.1"/>
    </source>
</evidence>